<protein>
    <submittedName>
        <fullName evidence="3">Response regulator transcription factor</fullName>
    </submittedName>
</protein>
<feature type="modified residue" description="4-aspartylphosphate" evidence="1">
    <location>
        <position position="56"/>
    </location>
</feature>
<reference evidence="3 4" key="1">
    <citation type="journal article" date="2021" name="Sci. Rep.">
        <title>The distribution of antibiotic resistance genes in chicken gut microbiota commensals.</title>
        <authorList>
            <person name="Juricova H."/>
            <person name="Matiasovicova J."/>
            <person name="Kubasova T."/>
            <person name="Cejkova D."/>
            <person name="Rychlik I."/>
        </authorList>
    </citation>
    <scope>NUCLEOTIDE SEQUENCE [LARGE SCALE GENOMIC DNA]</scope>
    <source>
        <strain evidence="3 4">An421</strain>
    </source>
</reference>
<dbReference type="RefSeq" id="WP_021847161.1">
    <property type="nucleotide sequence ID" value="NZ_JAAZTS010000004.1"/>
</dbReference>
<dbReference type="CDD" id="cd17536">
    <property type="entry name" value="REC_YesN-like"/>
    <property type="match status" value="1"/>
</dbReference>
<proteinExistence type="predicted"/>
<dbReference type="InterPro" id="IPR001789">
    <property type="entry name" value="Sig_transdc_resp-reg_receiver"/>
</dbReference>
<evidence type="ECO:0000313" key="4">
    <source>
        <dbReference type="Proteomes" id="UP000698924"/>
    </source>
</evidence>
<dbReference type="SUPFAM" id="SSF52172">
    <property type="entry name" value="CheY-like"/>
    <property type="match status" value="1"/>
</dbReference>
<organism evidence="3 4">
    <name type="scientific">Caecibacteroides pullorum</name>
    <dbReference type="NCBI Taxonomy" id="2725562"/>
    <lineage>
        <taxon>Bacteria</taxon>
        <taxon>Pseudomonadati</taxon>
        <taxon>Bacteroidota</taxon>
        <taxon>Bacteroidia</taxon>
        <taxon>Bacteroidales</taxon>
        <taxon>Bacteroidaceae</taxon>
        <taxon>Caecibacteroides</taxon>
    </lineage>
</organism>
<dbReference type="PANTHER" id="PTHR45526:SF1">
    <property type="entry name" value="TRANSCRIPTIONAL REGULATORY PROTEIN DCUR-RELATED"/>
    <property type="match status" value="1"/>
</dbReference>
<dbReference type="Gene3D" id="3.40.50.2300">
    <property type="match status" value="1"/>
</dbReference>
<accession>A0AA40ZSW3</accession>
<dbReference type="InterPro" id="IPR011006">
    <property type="entry name" value="CheY-like_superfamily"/>
</dbReference>
<dbReference type="Pfam" id="PF00072">
    <property type="entry name" value="Response_reg"/>
    <property type="match status" value="1"/>
</dbReference>
<dbReference type="EMBL" id="JACJMO010000004">
    <property type="protein sequence ID" value="MBM6857007.1"/>
    <property type="molecule type" value="Genomic_DNA"/>
</dbReference>
<evidence type="ECO:0000259" key="2">
    <source>
        <dbReference type="PROSITE" id="PS50110"/>
    </source>
</evidence>
<dbReference type="SMART" id="SM00850">
    <property type="entry name" value="LytTR"/>
    <property type="match status" value="1"/>
</dbReference>
<dbReference type="Proteomes" id="UP000698924">
    <property type="component" value="Unassembled WGS sequence"/>
</dbReference>
<dbReference type="InterPro" id="IPR051271">
    <property type="entry name" value="2C-system_Tx_regulators"/>
</dbReference>
<feature type="domain" description="Response regulatory" evidence="2">
    <location>
        <begin position="5"/>
        <end position="120"/>
    </location>
</feature>
<dbReference type="GO" id="GO:0003677">
    <property type="term" value="F:DNA binding"/>
    <property type="evidence" value="ECO:0007669"/>
    <property type="project" value="InterPro"/>
</dbReference>
<dbReference type="Gene3D" id="2.40.50.1020">
    <property type="entry name" value="LytTr DNA-binding domain"/>
    <property type="match status" value="1"/>
</dbReference>
<name>A0AA40ZSW3_9BACT</name>
<sequence length="249" mass="29162">MCAYKVIVVDDDEMAAEALAFELEKKPEFSLDGIARNARQGKKLIAAVRPDLLFLDVEMPEMTGMELLRDIRDSIIWNMKVVFYTAYDKYMIEAIRESAFDYLLKPFQPQELDQILHRFLQQMQGGQRTGLASMPSSISDTFMVYTPTNDMRVLRTSEIGFFRYSSERKLWEVILSNDPPLTLRRGMTADLIIRNLPRCVQIHQSYIINMDYLMLIKDNRCLLYPPFDRVTELLVSKKFKKELQDRFCL</sequence>
<evidence type="ECO:0000256" key="1">
    <source>
        <dbReference type="PROSITE-ProRule" id="PRU00169"/>
    </source>
</evidence>
<dbReference type="AlphaFoldDB" id="A0AA40ZSW3"/>
<comment type="caution">
    <text evidence="3">The sequence shown here is derived from an EMBL/GenBank/DDBJ whole genome shotgun (WGS) entry which is preliminary data.</text>
</comment>
<dbReference type="InterPro" id="IPR007492">
    <property type="entry name" value="LytTR_DNA-bd_dom"/>
</dbReference>
<dbReference type="PANTHER" id="PTHR45526">
    <property type="entry name" value="TRANSCRIPTIONAL REGULATORY PROTEIN DPIA"/>
    <property type="match status" value="1"/>
</dbReference>
<dbReference type="GO" id="GO:0000156">
    <property type="term" value="F:phosphorelay response regulator activity"/>
    <property type="evidence" value="ECO:0007669"/>
    <property type="project" value="TreeGrafter"/>
</dbReference>
<dbReference type="SMART" id="SM00448">
    <property type="entry name" value="REC"/>
    <property type="match status" value="1"/>
</dbReference>
<gene>
    <name evidence="3" type="ORF">H6D15_05215</name>
</gene>
<evidence type="ECO:0000313" key="3">
    <source>
        <dbReference type="EMBL" id="MBM6857007.1"/>
    </source>
</evidence>
<dbReference type="PROSITE" id="PS50110">
    <property type="entry name" value="RESPONSE_REGULATORY"/>
    <property type="match status" value="1"/>
</dbReference>
<keyword evidence="4" id="KW-1185">Reference proteome</keyword>
<keyword evidence="1" id="KW-0597">Phosphoprotein</keyword>